<evidence type="ECO:0000256" key="1">
    <source>
        <dbReference type="SAM" id="MobiDB-lite"/>
    </source>
</evidence>
<proteinExistence type="predicted"/>
<dbReference type="Proteomes" id="UP001565368">
    <property type="component" value="Unassembled WGS sequence"/>
</dbReference>
<dbReference type="GeneID" id="95989595"/>
<feature type="compositionally biased region" description="Low complexity" evidence="1">
    <location>
        <begin position="77"/>
        <end position="86"/>
    </location>
</feature>
<keyword evidence="3" id="KW-1185">Reference proteome</keyword>
<evidence type="ECO:0000313" key="2">
    <source>
        <dbReference type="EMBL" id="KAL1404940.1"/>
    </source>
</evidence>
<dbReference type="RefSeq" id="XP_069204884.1">
    <property type="nucleotide sequence ID" value="XM_069356947.1"/>
</dbReference>
<feature type="compositionally biased region" description="Basic and acidic residues" evidence="1">
    <location>
        <begin position="90"/>
        <end position="188"/>
    </location>
</feature>
<accession>A0ABR3PR60</accession>
<protein>
    <recommendedName>
        <fullName evidence="4">Stress response protein NST1</fullName>
    </recommendedName>
</protein>
<organism evidence="2 3">
    <name type="scientific">Vanrija albida</name>
    <dbReference type="NCBI Taxonomy" id="181172"/>
    <lineage>
        <taxon>Eukaryota</taxon>
        <taxon>Fungi</taxon>
        <taxon>Dikarya</taxon>
        <taxon>Basidiomycota</taxon>
        <taxon>Agaricomycotina</taxon>
        <taxon>Tremellomycetes</taxon>
        <taxon>Trichosporonales</taxon>
        <taxon>Trichosporonaceae</taxon>
        <taxon>Vanrija</taxon>
    </lineage>
</organism>
<reference evidence="2 3" key="1">
    <citation type="submission" date="2023-08" db="EMBL/GenBank/DDBJ databases">
        <title>Annotated Genome Sequence of Vanrija albida AlHP1.</title>
        <authorList>
            <person name="Herzog R."/>
        </authorList>
    </citation>
    <scope>NUCLEOTIDE SEQUENCE [LARGE SCALE GENOMIC DNA]</scope>
    <source>
        <strain evidence="2 3">AlHP1</strain>
    </source>
</reference>
<evidence type="ECO:0000313" key="3">
    <source>
        <dbReference type="Proteomes" id="UP001565368"/>
    </source>
</evidence>
<feature type="region of interest" description="Disordered" evidence="1">
    <location>
        <begin position="77"/>
        <end position="190"/>
    </location>
</feature>
<evidence type="ECO:0008006" key="4">
    <source>
        <dbReference type="Google" id="ProtNLM"/>
    </source>
</evidence>
<dbReference type="EMBL" id="JBBXJM010000007">
    <property type="protein sequence ID" value="KAL1404940.1"/>
    <property type="molecule type" value="Genomic_DNA"/>
</dbReference>
<feature type="region of interest" description="Disordered" evidence="1">
    <location>
        <begin position="214"/>
        <end position="244"/>
    </location>
</feature>
<sequence length="270" mass="30831">MQWVRADQIPQAFNDDSGSDADYESGPEAGPSSLRLVRPDEEDLAPRQVCPTCGASTFGQCQDCNGRTTPPAITEAAAAATAQELVAAEEEQRKKNEREPKAEERGQRRATERAERERKVAEQEAKRKKEKEEQEKLRREELRKKQKEKEEQRRKEKEEKEKKKQEELEERRKKAREEMEKKELEAKRLRGLQVQKAMGSISRLAPGELIWDLPADFGKDESEPSSSTAVPQATPLPILNDPNKSCACEECAEKKPHSSYKRLDDSDQEE</sequence>
<comment type="caution">
    <text evidence="2">The sequence shown here is derived from an EMBL/GenBank/DDBJ whole genome shotgun (WGS) entry which is preliminary data.</text>
</comment>
<feature type="region of interest" description="Disordered" evidence="1">
    <location>
        <begin position="1"/>
        <end position="43"/>
    </location>
</feature>
<feature type="region of interest" description="Disordered" evidence="1">
    <location>
        <begin position="251"/>
        <end position="270"/>
    </location>
</feature>
<name>A0ABR3PR60_9TREE</name>
<gene>
    <name evidence="2" type="ORF">Q8F55_008552</name>
</gene>